<organism evidence="2 3">
    <name type="scientific">Qipengyuania benthica</name>
    <dbReference type="NCBI Taxonomy" id="3067651"/>
    <lineage>
        <taxon>Bacteria</taxon>
        <taxon>Pseudomonadati</taxon>
        <taxon>Pseudomonadota</taxon>
        <taxon>Alphaproteobacteria</taxon>
        <taxon>Sphingomonadales</taxon>
        <taxon>Erythrobacteraceae</taxon>
        <taxon>Qipengyuania</taxon>
    </lineage>
</organism>
<accession>A0ABT9H6S9</accession>
<dbReference type="Gene3D" id="1.25.40.10">
    <property type="entry name" value="Tetratricopeptide repeat domain"/>
    <property type="match status" value="1"/>
</dbReference>
<evidence type="ECO:0008006" key="4">
    <source>
        <dbReference type="Google" id="ProtNLM"/>
    </source>
</evidence>
<protein>
    <recommendedName>
        <fullName evidence="4">Tetratricopeptide repeat protein</fullName>
    </recommendedName>
</protein>
<keyword evidence="3" id="KW-1185">Reference proteome</keyword>
<feature type="chain" id="PRO_5046273312" description="Tetratricopeptide repeat protein" evidence="1">
    <location>
        <begin position="21"/>
        <end position="273"/>
    </location>
</feature>
<evidence type="ECO:0000256" key="1">
    <source>
        <dbReference type="SAM" id="SignalP"/>
    </source>
</evidence>
<evidence type="ECO:0000313" key="2">
    <source>
        <dbReference type="EMBL" id="MDP4539028.1"/>
    </source>
</evidence>
<dbReference type="InterPro" id="IPR011990">
    <property type="entry name" value="TPR-like_helical_dom_sf"/>
</dbReference>
<keyword evidence="1" id="KW-0732">Signal</keyword>
<dbReference type="RefSeq" id="WP_305929127.1">
    <property type="nucleotide sequence ID" value="NZ_JAVAIL010000001.1"/>
</dbReference>
<feature type="signal peptide" evidence="1">
    <location>
        <begin position="1"/>
        <end position="20"/>
    </location>
</feature>
<comment type="caution">
    <text evidence="2">The sequence shown here is derived from an EMBL/GenBank/DDBJ whole genome shotgun (WGS) entry which is preliminary data.</text>
</comment>
<sequence>MSKLVWIVPMLIAIASPAYAEQSLEVPQRPQSVETNDDETAPEPAPAIVVYGSADRRMVLTGSRLPRAPVRKDGPVATDTGVMGLVPGSGMDPFAGGTRKITTKTCRSDGEAISKEAACLLAKADRSWENGDAERGASLLRSMADEDHFNAEERLAASQRLYAIGDGIQSRALREEALIKMIDTGLLPQSDAIAAHRTLVAMAMKRAEPTLAVSRLESLLSVSPGRPQDWVNLAVLQRRLGDPASRTSMLRAIDLNEAAGRPIDPSWRSFLES</sequence>
<name>A0ABT9H6S9_9SPHN</name>
<gene>
    <name evidence="2" type="ORF">Q9K01_05245</name>
</gene>
<dbReference type="Proteomes" id="UP001235664">
    <property type="component" value="Unassembled WGS sequence"/>
</dbReference>
<reference evidence="2 3" key="1">
    <citation type="submission" date="2023-08" db="EMBL/GenBank/DDBJ databases">
        <title>genomic of DY56.</title>
        <authorList>
            <person name="Wang Y."/>
        </authorList>
    </citation>
    <scope>NUCLEOTIDE SEQUENCE [LARGE SCALE GENOMIC DNA]</scope>
    <source>
        <strain evidence="2 3">DY56-A-20</strain>
    </source>
</reference>
<proteinExistence type="predicted"/>
<dbReference type="EMBL" id="JAVAIL010000001">
    <property type="protein sequence ID" value="MDP4539028.1"/>
    <property type="molecule type" value="Genomic_DNA"/>
</dbReference>
<evidence type="ECO:0000313" key="3">
    <source>
        <dbReference type="Proteomes" id="UP001235664"/>
    </source>
</evidence>